<keyword evidence="9 11" id="KW-0808">Transferase</keyword>
<dbReference type="SUPFAM" id="SSF53271">
    <property type="entry name" value="PRTase-like"/>
    <property type="match status" value="1"/>
</dbReference>
<dbReference type="FunFam" id="3.40.50.2020:FF:000021">
    <property type="entry name" value="Adenine phosphoribosyltransferase"/>
    <property type="match status" value="1"/>
</dbReference>
<evidence type="ECO:0000256" key="4">
    <source>
        <dbReference type="ARBA" id="ARBA00004659"/>
    </source>
</evidence>
<dbReference type="Proteomes" id="UP000306196">
    <property type="component" value="Unassembled WGS sequence"/>
</dbReference>
<evidence type="ECO:0000256" key="2">
    <source>
        <dbReference type="ARBA" id="ARBA00003968"/>
    </source>
</evidence>
<proteinExistence type="inferred from homology"/>
<accession>A0A5R8KAB9</accession>
<dbReference type="NCBIfam" id="TIGR01090">
    <property type="entry name" value="apt"/>
    <property type="match status" value="1"/>
</dbReference>
<evidence type="ECO:0000256" key="11">
    <source>
        <dbReference type="HAMAP-Rule" id="MF_00004"/>
    </source>
</evidence>
<dbReference type="GO" id="GO:0044209">
    <property type="term" value="P:AMP salvage"/>
    <property type="evidence" value="ECO:0007669"/>
    <property type="project" value="UniProtKB-UniRule"/>
</dbReference>
<evidence type="ECO:0000256" key="7">
    <source>
        <dbReference type="ARBA" id="ARBA00022490"/>
    </source>
</evidence>
<dbReference type="GO" id="GO:0003999">
    <property type="term" value="F:adenine phosphoribosyltransferase activity"/>
    <property type="evidence" value="ECO:0007669"/>
    <property type="project" value="UniProtKB-UniRule"/>
</dbReference>
<dbReference type="OrthoDB" id="9803963at2"/>
<dbReference type="NCBIfam" id="NF002634">
    <property type="entry name" value="PRK02304.1-3"/>
    <property type="match status" value="1"/>
</dbReference>
<evidence type="ECO:0000313" key="14">
    <source>
        <dbReference type="Proteomes" id="UP000306196"/>
    </source>
</evidence>
<evidence type="ECO:0000256" key="3">
    <source>
        <dbReference type="ARBA" id="ARBA00004496"/>
    </source>
</evidence>
<evidence type="ECO:0000256" key="1">
    <source>
        <dbReference type="ARBA" id="ARBA00000868"/>
    </source>
</evidence>
<sequence>MDSDSLSRLRQAIRDVPDFPSPGILFKDITPVLADPDLLRLTIETMAATVTDQKIDKIVGIDARGFIFGAMLAAHLGCGFVPARKKGKLPWRTRGVDYALEYGTASLEMHEDAILPGENILLADDLLATGGTAAAALQLITTAEANLIGSVFFIELAFLNGREKISSYGPAHAIITF</sequence>
<dbReference type="PANTHER" id="PTHR32315">
    <property type="entry name" value="ADENINE PHOSPHORIBOSYLTRANSFERASE"/>
    <property type="match status" value="1"/>
</dbReference>
<comment type="caution">
    <text evidence="13">The sequence shown here is derived from an EMBL/GenBank/DDBJ whole genome shotgun (WGS) entry which is preliminary data.</text>
</comment>
<evidence type="ECO:0000256" key="6">
    <source>
        <dbReference type="ARBA" id="ARBA00011893"/>
    </source>
</evidence>
<dbReference type="GO" id="GO:0005737">
    <property type="term" value="C:cytoplasm"/>
    <property type="evidence" value="ECO:0007669"/>
    <property type="project" value="UniProtKB-SubCell"/>
</dbReference>
<dbReference type="GO" id="GO:0006166">
    <property type="term" value="P:purine ribonucleoside salvage"/>
    <property type="evidence" value="ECO:0007669"/>
    <property type="project" value="UniProtKB-UniRule"/>
</dbReference>
<dbReference type="Gene3D" id="3.40.50.2020">
    <property type="match status" value="1"/>
</dbReference>
<dbReference type="Pfam" id="PF00156">
    <property type="entry name" value="Pribosyltran"/>
    <property type="match status" value="1"/>
</dbReference>
<evidence type="ECO:0000259" key="12">
    <source>
        <dbReference type="Pfam" id="PF00156"/>
    </source>
</evidence>
<comment type="catalytic activity">
    <reaction evidence="1 11">
        <text>AMP + diphosphate = 5-phospho-alpha-D-ribose 1-diphosphate + adenine</text>
        <dbReference type="Rhea" id="RHEA:16609"/>
        <dbReference type="ChEBI" id="CHEBI:16708"/>
        <dbReference type="ChEBI" id="CHEBI:33019"/>
        <dbReference type="ChEBI" id="CHEBI:58017"/>
        <dbReference type="ChEBI" id="CHEBI:456215"/>
        <dbReference type="EC" id="2.4.2.7"/>
    </reaction>
</comment>
<dbReference type="PANTHER" id="PTHR32315:SF3">
    <property type="entry name" value="ADENINE PHOSPHORIBOSYLTRANSFERASE"/>
    <property type="match status" value="1"/>
</dbReference>
<dbReference type="EMBL" id="VAUV01000015">
    <property type="protein sequence ID" value="TLD69241.1"/>
    <property type="molecule type" value="Genomic_DNA"/>
</dbReference>
<keyword evidence="10 11" id="KW-0660">Purine salvage</keyword>
<dbReference type="AlphaFoldDB" id="A0A5R8KAB9"/>
<gene>
    <name evidence="11" type="primary">apt</name>
    <name evidence="13" type="ORF">FEM03_19280</name>
</gene>
<dbReference type="InterPro" id="IPR050054">
    <property type="entry name" value="UPRTase/APRTase"/>
</dbReference>
<dbReference type="GO" id="GO:0002055">
    <property type="term" value="F:adenine binding"/>
    <property type="evidence" value="ECO:0007669"/>
    <property type="project" value="TreeGrafter"/>
</dbReference>
<keyword evidence="7 11" id="KW-0963">Cytoplasm</keyword>
<evidence type="ECO:0000256" key="9">
    <source>
        <dbReference type="ARBA" id="ARBA00022679"/>
    </source>
</evidence>
<feature type="domain" description="Phosphoribosyltransferase" evidence="12">
    <location>
        <begin position="46"/>
        <end position="154"/>
    </location>
</feature>
<evidence type="ECO:0000313" key="13">
    <source>
        <dbReference type="EMBL" id="TLD69241.1"/>
    </source>
</evidence>
<comment type="function">
    <text evidence="2 11">Catalyzes a salvage reaction resulting in the formation of AMP, that is energically less costly than de novo synthesis.</text>
</comment>
<dbReference type="EC" id="2.4.2.7" evidence="6 11"/>
<dbReference type="CDD" id="cd06223">
    <property type="entry name" value="PRTases_typeI"/>
    <property type="match status" value="1"/>
</dbReference>
<dbReference type="UniPathway" id="UPA00588">
    <property type="reaction ID" value="UER00646"/>
</dbReference>
<dbReference type="RefSeq" id="WP_138087927.1">
    <property type="nucleotide sequence ID" value="NZ_VAUV01000015.1"/>
</dbReference>
<evidence type="ECO:0000256" key="8">
    <source>
        <dbReference type="ARBA" id="ARBA00022676"/>
    </source>
</evidence>
<dbReference type="GO" id="GO:0016208">
    <property type="term" value="F:AMP binding"/>
    <property type="evidence" value="ECO:0007669"/>
    <property type="project" value="TreeGrafter"/>
</dbReference>
<dbReference type="InterPro" id="IPR029057">
    <property type="entry name" value="PRTase-like"/>
</dbReference>
<protein>
    <recommendedName>
        <fullName evidence="6 11">Adenine phosphoribosyltransferase</fullName>
        <shortName evidence="11">APRT</shortName>
        <ecNumber evidence="6 11">2.4.2.7</ecNumber>
    </recommendedName>
</protein>
<comment type="pathway">
    <text evidence="4 11">Purine metabolism; AMP biosynthesis via salvage pathway; AMP from adenine: step 1/1.</text>
</comment>
<evidence type="ECO:0000256" key="10">
    <source>
        <dbReference type="ARBA" id="ARBA00022726"/>
    </source>
</evidence>
<comment type="similarity">
    <text evidence="5 11">Belongs to the purine/pyrimidine phosphoribosyltransferase family.</text>
</comment>
<organism evidence="13 14">
    <name type="scientific">Phragmitibacter flavus</name>
    <dbReference type="NCBI Taxonomy" id="2576071"/>
    <lineage>
        <taxon>Bacteria</taxon>
        <taxon>Pseudomonadati</taxon>
        <taxon>Verrucomicrobiota</taxon>
        <taxon>Verrucomicrobiia</taxon>
        <taxon>Verrucomicrobiales</taxon>
        <taxon>Verrucomicrobiaceae</taxon>
        <taxon>Phragmitibacter</taxon>
    </lineage>
</organism>
<evidence type="ECO:0000256" key="5">
    <source>
        <dbReference type="ARBA" id="ARBA00008391"/>
    </source>
</evidence>
<dbReference type="HAMAP" id="MF_00004">
    <property type="entry name" value="Aden_phosphoribosyltr"/>
    <property type="match status" value="1"/>
</dbReference>
<dbReference type="GO" id="GO:0006168">
    <property type="term" value="P:adenine salvage"/>
    <property type="evidence" value="ECO:0007669"/>
    <property type="project" value="InterPro"/>
</dbReference>
<comment type="subcellular location">
    <subcellularLocation>
        <location evidence="3 11">Cytoplasm</location>
    </subcellularLocation>
</comment>
<keyword evidence="14" id="KW-1185">Reference proteome</keyword>
<keyword evidence="8 11" id="KW-0328">Glycosyltransferase</keyword>
<dbReference type="InterPro" id="IPR000836">
    <property type="entry name" value="PRTase_dom"/>
</dbReference>
<reference evidence="13 14" key="1">
    <citation type="submission" date="2019-05" db="EMBL/GenBank/DDBJ databases">
        <title>Verrucobacter flavum gen. nov., sp. nov. a new member of the family Verrucomicrobiaceae.</title>
        <authorList>
            <person name="Szuroczki S."/>
            <person name="Abbaszade G."/>
            <person name="Szabo A."/>
            <person name="Felfoldi T."/>
            <person name="Schumann P."/>
            <person name="Boka K."/>
            <person name="Keki Z."/>
            <person name="Toumi M."/>
            <person name="Toth E."/>
        </authorList>
    </citation>
    <scope>NUCLEOTIDE SEQUENCE [LARGE SCALE GENOMIC DNA]</scope>
    <source>
        <strain evidence="13 14">MG-N-17</strain>
    </source>
</reference>
<name>A0A5R8KAB9_9BACT</name>
<dbReference type="NCBIfam" id="NF002636">
    <property type="entry name" value="PRK02304.1-5"/>
    <property type="match status" value="1"/>
</dbReference>
<comment type="subunit">
    <text evidence="11">Homodimer.</text>
</comment>
<dbReference type="InterPro" id="IPR005764">
    <property type="entry name" value="Ade_phspho_trans"/>
</dbReference>